<sequence length="385" mass="42067">MKWLFLHNFLLSTASAAAVALPRHPHGLDVVKTVVLSDGQVLDWVRRESQVANSTLPAEPAASQKGDASAAKFASLIPEHLRGPEGTVPIPRPGLTSYPQKSDTPSLWPQVQLAVSASSGEDYTGQHWYASTSLQTKVTGGGGGISMFEPYLQTPAEFSLVQTAIIRDEAKTSEFGTITQTLEAGWMYYPPRGPKPMFFVFFNSNGYNGVGDYMAGWNTEQKGWVQMDSSYYPGMSFEHMSVIGGEQHDFDVQFHLVDNRWWLLAFGKWVGFYSADIFKKNSVREDTLAAYGDRISFFGEVSNSGKELTTTDMGSGNFPEAGDGKVAYVKNMVYLDADGKKQMYSGDSGVSDPSRYRIKTFFNSGTTWDSYVYLGGPGAGGVVGG</sequence>
<accession>A0A167PLD7</accession>
<dbReference type="Proteomes" id="UP000076744">
    <property type="component" value="Unassembled WGS sequence"/>
</dbReference>
<evidence type="ECO:0000259" key="2">
    <source>
        <dbReference type="PROSITE" id="PS52045"/>
    </source>
</evidence>
<evidence type="ECO:0000256" key="1">
    <source>
        <dbReference type="SAM" id="SignalP"/>
    </source>
</evidence>
<keyword evidence="1" id="KW-0732">Signal</keyword>
<dbReference type="STRING" id="1081104.A0A167PLD7"/>
<dbReference type="GeneID" id="30023588"/>
<dbReference type="EMBL" id="AZHB01000021">
    <property type="protein sequence ID" value="OAA56780.1"/>
    <property type="molecule type" value="Genomic_DNA"/>
</dbReference>
<dbReference type="PANTHER" id="PTHR31589:SF110">
    <property type="entry name" value="PROTEIN, PUTATIVE (DUF239)-RELATED"/>
    <property type="match status" value="1"/>
</dbReference>
<keyword evidence="4" id="KW-1185">Reference proteome</keyword>
<evidence type="ECO:0000313" key="3">
    <source>
        <dbReference type="EMBL" id="OAA56780.1"/>
    </source>
</evidence>
<name>A0A167PLD7_CORFA</name>
<feature type="chain" id="PRO_5007891208" evidence="1">
    <location>
        <begin position="17"/>
        <end position="385"/>
    </location>
</feature>
<dbReference type="InterPro" id="IPR053168">
    <property type="entry name" value="Glutamic_endopeptidase"/>
</dbReference>
<dbReference type="OrthoDB" id="1858978at2759"/>
<dbReference type="PROSITE" id="PS52045">
    <property type="entry name" value="NEPROSIN_PEP_CD"/>
    <property type="match status" value="1"/>
</dbReference>
<gene>
    <name evidence="3" type="ORF">ISF_07296</name>
</gene>
<evidence type="ECO:0000313" key="4">
    <source>
        <dbReference type="Proteomes" id="UP000076744"/>
    </source>
</evidence>
<dbReference type="AlphaFoldDB" id="A0A167PLD7"/>
<dbReference type="InterPro" id="IPR004314">
    <property type="entry name" value="Neprosin"/>
</dbReference>
<feature type="signal peptide" evidence="1">
    <location>
        <begin position="1"/>
        <end position="16"/>
    </location>
</feature>
<reference evidence="3 4" key="1">
    <citation type="journal article" date="2016" name="Genome Biol. Evol.">
        <title>Divergent and convergent evolution of fungal pathogenicity.</title>
        <authorList>
            <person name="Shang Y."/>
            <person name="Xiao G."/>
            <person name="Zheng P."/>
            <person name="Cen K."/>
            <person name="Zhan S."/>
            <person name="Wang C."/>
        </authorList>
    </citation>
    <scope>NUCLEOTIDE SEQUENCE [LARGE SCALE GENOMIC DNA]</scope>
    <source>
        <strain evidence="3 4">ARSEF 2679</strain>
    </source>
</reference>
<dbReference type="RefSeq" id="XP_018701811.1">
    <property type="nucleotide sequence ID" value="XM_018850899.1"/>
</dbReference>
<organism evidence="3 4">
    <name type="scientific">Cordyceps fumosorosea (strain ARSEF 2679)</name>
    <name type="common">Isaria fumosorosea</name>
    <dbReference type="NCBI Taxonomy" id="1081104"/>
    <lineage>
        <taxon>Eukaryota</taxon>
        <taxon>Fungi</taxon>
        <taxon>Dikarya</taxon>
        <taxon>Ascomycota</taxon>
        <taxon>Pezizomycotina</taxon>
        <taxon>Sordariomycetes</taxon>
        <taxon>Hypocreomycetidae</taxon>
        <taxon>Hypocreales</taxon>
        <taxon>Cordycipitaceae</taxon>
        <taxon>Cordyceps</taxon>
    </lineage>
</organism>
<feature type="domain" description="Neprosin PEP catalytic" evidence="2">
    <location>
        <begin position="116"/>
        <end position="383"/>
    </location>
</feature>
<dbReference type="Pfam" id="PF03080">
    <property type="entry name" value="Neprosin"/>
    <property type="match status" value="1"/>
</dbReference>
<comment type="caution">
    <text evidence="3">The sequence shown here is derived from an EMBL/GenBank/DDBJ whole genome shotgun (WGS) entry which is preliminary data.</text>
</comment>
<proteinExistence type="predicted"/>
<protein>
    <submittedName>
        <fullName evidence="3">Putative Glucoamylase</fullName>
    </submittedName>
</protein>
<dbReference type="PANTHER" id="PTHR31589">
    <property type="entry name" value="PROTEIN, PUTATIVE (DUF239)-RELATED-RELATED"/>
    <property type="match status" value="1"/>
</dbReference>